<evidence type="ECO:0000256" key="4">
    <source>
        <dbReference type="ARBA" id="ARBA00022741"/>
    </source>
</evidence>
<dbReference type="Proteomes" id="UP001469365">
    <property type="component" value="Unassembled WGS sequence"/>
</dbReference>
<organism evidence="11 12">
    <name type="scientific">Paenibacillus filicis</name>
    <dbReference type="NCBI Taxonomy" id="669464"/>
    <lineage>
        <taxon>Bacteria</taxon>
        <taxon>Bacillati</taxon>
        <taxon>Bacillota</taxon>
        <taxon>Bacilli</taxon>
        <taxon>Bacillales</taxon>
        <taxon>Paenibacillaceae</taxon>
        <taxon>Paenibacillus</taxon>
    </lineage>
</organism>
<dbReference type="InterPro" id="IPR004358">
    <property type="entry name" value="Sig_transdc_His_kin-like_C"/>
</dbReference>
<feature type="region of interest" description="Disordered" evidence="9">
    <location>
        <begin position="105"/>
        <end position="149"/>
    </location>
</feature>
<feature type="coiled-coil region" evidence="8">
    <location>
        <begin position="520"/>
        <end position="561"/>
    </location>
</feature>
<dbReference type="CDD" id="cd00075">
    <property type="entry name" value="HATPase"/>
    <property type="match status" value="1"/>
</dbReference>
<dbReference type="PROSITE" id="PS50109">
    <property type="entry name" value="HIS_KIN"/>
    <property type="match status" value="1"/>
</dbReference>
<evidence type="ECO:0000313" key="12">
    <source>
        <dbReference type="Proteomes" id="UP001469365"/>
    </source>
</evidence>
<dbReference type="SUPFAM" id="SSF55874">
    <property type="entry name" value="ATPase domain of HSP90 chaperone/DNA topoisomerase II/histidine kinase"/>
    <property type="match status" value="2"/>
</dbReference>
<evidence type="ECO:0000256" key="5">
    <source>
        <dbReference type="ARBA" id="ARBA00022777"/>
    </source>
</evidence>
<name>A0ABU9DPS3_9BACL</name>
<keyword evidence="7" id="KW-0902">Two-component regulatory system</keyword>
<protein>
    <recommendedName>
        <fullName evidence="2">histidine kinase</fullName>
        <ecNumber evidence="2">2.7.13.3</ecNumber>
    </recommendedName>
</protein>
<gene>
    <name evidence="11" type="ORF">WMW72_23455</name>
</gene>
<accession>A0ABU9DPS3</accession>
<dbReference type="InterPro" id="IPR050980">
    <property type="entry name" value="2C_sensor_his_kinase"/>
</dbReference>
<keyword evidence="6" id="KW-0067">ATP-binding</keyword>
<comment type="catalytic activity">
    <reaction evidence="1">
        <text>ATP + protein L-histidine = ADP + protein N-phospho-L-histidine.</text>
        <dbReference type="EC" id="2.7.13.3"/>
    </reaction>
</comment>
<dbReference type="InterPro" id="IPR005467">
    <property type="entry name" value="His_kinase_dom"/>
</dbReference>
<dbReference type="Gene3D" id="3.30.565.10">
    <property type="entry name" value="Histidine kinase-like ATPase, C-terminal domain"/>
    <property type="match status" value="2"/>
</dbReference>
<keyword evidence="5 11" id="KW-0418">Kinase</keyword>
<evidence type="ECO:0000313" key="11">
    <source>
        <dbReference type="EMBL" id="MEK8130867.1"/>
    </source>
</evidence>
<dbReference type="SMART" id="SM00387">
    <property type="entry name" value="HATPase_c"/>
    <property type="match status" value="1"/>
</dbReference>
<evidence type="ECO:0000256" key="1">
    <source>
        <dbReference type="ARBA" id="ARBA00000085"/>
    </source>
</evidence>
<dbReference type="EC" id="2.7.13.3" evidence="2"/>
<keyword evidence="8" id="KW-0175">Coiled coil</keyword>
<dbReference type="InterPro" id="IPR036890">
    <property type="entry name" value="HATPase_C_sf"/>
</dbReference>
<proteinExistence type="predicted"/>
<comment type="caution">
    <text evidence="11">The sequence shown here is derived from an EMBL/GenBank/DDBJ whole genome shotgun (WGS) entry which is preliminary data.</text>
</comment>
<dbReference type="PRINTS" id="PR00344">
    <property type="entry name" value="BCTRLSENSOR"/>
</dbReference>
<evidence type="ECO:0000256" key="2">
    <source>
        <dbReference type="ARBA" id="ARBA00012438"/>
    </source>
</evidence>
<dbReference type="Pfam" id="PF13589">
    <property type="entry name" value="HATPase_c_3"/>
    <property type="match status" value="1"/>
</dbReference>
<feature type="compositionally biased region" description="Acidic residues" evidence="9">
    <location>
        <begin position="105"/>
        <end position="143"/>
    </location>
</feature>
<feature type="domain" description="Histidine kinase" evidence="10">
    <location>
        <begin position="570"/>
        <end position="784"/>
    </location>
</feature>
<dbReference type="GO" id="GO:0016301">
    <property type="term" value="F:kinase activity"/>
    <property type="evidence" value="ECO:0007669"/>
    <property type="project" value="UniProtKB-KW"/>
</dbReference>
<dbReference type="EMBL" id="JBBPCC010000017">
    <property type="protein sequence ID" value="MEK8130867.1"/>
    <property type="molecule type" value="Genomic_DNA"/>
</dbReference>
<dbReference type="InterPro" id="IPR003594">
    <property type="entry name" value="HATPase_dom"/>
</dbReference>
<dbReference type="PANTHER" id="PTHR44936">
    <property type="entry name" value="SENSOR PROTEIN CREC"/>
    <property type="match status" value="1"/>
</dbReference>
<dbReference type="Pfam" id="PF02518">
    <property type="entry name" value="HATPase_c"/>
    <property type="match status" value="1"/>
</dbReference>
<keyword evidence="3" id="KW-0808">Transferase</keyword>
<evidence type="ECO:0000256" key="3">
    <source>
        <dbReference type="ARBA" id="ARBA00022679"/>
    </source>
</evidence>
<dbReference type="RefSeq" id="WP_341418009.1">
    <property type="nucleotide sequence ID" value="NZ_JBBPCC010000017.1"/>
</dbReference>
<evidence type="ECO:0000259" key="10">
    <source>
        <dbReference type="PROSITE" id="PS50109"/>
    </source>
</evidence>
<sequence length="788" mass="91275">MTKFSAMARILSHLGDQLISSSTVALLELIKNAYDAGSPTVKIIINQADRTLIVEDEGSGMSRKGILSKYLVIGTTDRLDKKERIRRKMSEGETKEEVIDDLEEEFEEQEEKNEVIDMENFTEDDLKEEDEEDEEDEDNEEEDNKVPLGEKGLGRFATMKLGEKLVLFTRSKKSQFGSLLMINWNKFNYSSKAKLDEINVHLFKVTPGDISSRYGESFVKLKIYDIKDFYNPEEWTKKRFESFYKKNFMKYINPFQPNKGFQITLEIHTADKGFLRLTPEIIDRNFLEQAPYKIIGSVKGELLDASYFIRGEDDKEYSGRMPGIIQEIEGRLQREEDVIGPFTFEFYFYNRNKARLDKIKGYEDFAEKKRILDQYNGGIMIYRDNFRVLPYAEPGNDWLELDSKGFRASGIRFNTLQTVGTIHISSMENSNLKDQTNREGLVHNKAYENLKIILSSILKSFKNKIEDYYPQKTVKKGPVETEDIHLAIKPIPTRINSLKTDMHSLFTLTKTSDTNVQDIIKRLILNVENISREYSELQESVDELDEKIKEVENQQKRIFDLAGIGMTAETVAHEMRSYLGRINSYLMDLRKRVPGEKDALTILLHNTKALDLVVSRLDQQSITRRRTRSKISLVSVLNEVCKSKSITWKLDDENHAEIEILSDGECFVKANQGMIVQVFDNLLNNSHYWLQIHKKKYPNKKMRISILVNNKGIVEFSDNGTGISHGDARYIFEPFFTRKVDGEGRGLGLYIVSQILNFHHSEIKLSTEQNDYGNYHKFIIDFSEIVEE</sequence>
<reference evidence="11 12" key="1">
    <citation type="submission" date="2024-04" db="EMBL/GenBank/DDBJ databases">
        <title>draft genome sequnece of Paenibacillus filicis.</title>
        <authorList>
            <person name="Kim D.-U."/>
        </authorList>
    </citation>
    <scope>NUCLEOTIDE SEQUENCE [LARGE SCALE GENOMIC DNA]</scope>
    <source>
        <strain evidence="11 12">KACC14197</strain>
    </source>
</reference>
<keyword evidence="12" id="KW-1185">Reference proteome</keyword>
<evidence type="ECO:0000256" key="8">
    <source>
        <dbReference type="SAM" id="Coils"/>
    </source>
</evidence>
<dbReference type="PANTHER" id="PTHR44936:SF10">
    <property type="entry name" value="SENSOR PROTEIN RSTB"/>
    <property type="match status" value="1"/>
</dbReference>
<keyword evidence="4" id="KW-0547">Nucleotide-binding</keyword>
<evidence type="ECO:0000256" key="7">
    <source>
        <dbReference type="ARBA" id="ARBA00023012"/>
    </source>
</evidence>
<evidence type="ECO:0000256" key="9">
    <source>
        <dbReference type="SAM" id="MobiDB-lite"/>
    </source>
</evidence>
<evidence type="ECO:0000256" key="6">
    <source>
        <dbReference type="ARBA" id="ARBA00022840"/>
    </source>
</evidence>